<evidence type="ECO:0000256" key="6">
    <source>
        <dbReference type="RuleBase" id="RU003330"/>
    </source>
</evidence>
<feature type="binding site" evidence="5">
    <location>
        <begin position="86"/>
        <end position="89"/>
    </location>
    <ligand>
        <name>AMP</name>
        <dbReference type="ChEBI" id="CHEBI:456215"/>
    </ligand>
</feature>
<comment type="subcellular location">
    <subcellularLocation>
        <location evidence="5 7">Cytoplasm</location>
    </subcellularLocation>
</comment>
<dbReference type="SUPFAM" id="SSF52540">
    <property type="entry name" value="P-loop containing nucleoside triphosphate hydrolases"/>
    <property type="match status" value="1"/>
</dbReference>
<feature type="binding site" evidence="5">
    <location>
        <position position="134"/>
    </location>
    <ligand>
        <name>AMP</name>
        <dbReference type="ChEBI" id="CHEBI:456215"/>
    </ligand>
</feature>
<dbReference type="PRINTS" id="PR00094">
    <property type="entry name" value="ADENYLTKNASE"/>
</dbReference>
<dbReference type="InterPro" id="IPR000850">
    <property type="entry name" value="Adenylat/UMP-CMP_kin"/>
</dbReference>
<dbReference type="InterPro" id="IPR033690">
    <property type="entry name" value="Adenylat_kinase_CS"/>
</dbReference>
<name>A0A953HST9_9BACT</name>
<dbReference type="NCBIfam" id="NF001381">
    <property type="entry name" value="PRK00279.1-3"/>
    <property type="match status" value="1"/>
</dbReference>
<feature type="binding site" evidence="5">
    <location>
        <position position="146"/>
    </location>
    <ligand>
        <name>AMP</name>
        <dbReference type="ChEBI" id="CHEBI:456215"/>
    </ligand>
</feature>
<dbReference type="HAMAP" id="MF_00235">
    <property type="entry name" value="Adenylate_kinase_Adk"/>
    <property type="match status" value="1"/>
</dbReference>
<evidence type="ECO:0000313" key="9">
    <source>
        <dbReference type="Proteomes" id="UP000753961"/>
    </source>
</evidence>
<gene>
    <name evidence="5" type="primary">adk</name>
    <name evidence="8" type="ORF">KUV50_06140</name>
</gene>
<evidence type="ECO:0000256" key="7">
    <source>
        <dbReference type="RuleBase" id="RU003331"/>
    </source>
</evidence>
<reference evidence="8" key="1">
    <citation type="submission" date="2021-06" db="EMBL/GenBank/DDBJ databases">
        <title>44 bacteria genomes isolated from Dapeng, Shenzhen.</title>
        <authorList>
            <person name="Zheng W."/>
            <person name="Yu S."/>
            <person name="Huang Y."/>
        </authorList>
    </citation>
    <scope>NUCLEOTIDE SEQUENCE</scope>
    <source>
        <strain evidence="8">DP5N28-2</strain>
    </source>
</reference>
<comment type="catalytic activity">
    <reaction evidence="5 7">
        <text>AMP + ATP = 2 ADP</text>
        <dbReference type="Rhea" id="RHEA:12973"/>
        <dbReference type="ChEBI" id="CHEBI:30616"/>
        <dbReference type="ChEBI" id="CHEBI:456215"/>
        <dbReference type="ChEBI" id="CHEBI:456216"/>
        <dbReference type="EC" id="2.7.4.3"/>
    </reaction>
</comment>
<evidence type="ECO:0000256" key="5">
    <source>
        <dbReference type="HAMAP-Rule" id="MF_00235"/>
    </source>
</evidence>
<sequence length="194" mass="21858">MINLILFGPPGSGKGTQAKKLAEKYNVLHISTGDLFRKEIGDESELGQLAMEYINKGELVPDRVTIDMLRAALERHGSTFGVIYDGFPRTVDQARALDVLLEEEDDEIDLLISLQVDDEEIIERILERGKTDGRADDQDESIIRDRIAVYKKETQPVYAYYDAMDKSMTINGTGSIEDVFNRLTETIDQVVEVN</sequence>
<comment type="caution">
    <text evidence="8">The sequence shown here is derived from an EMBL/GenBank/DDBJ whole genome shotgun (WGS) entry which is preliminary data.</text>
</comment>
<dbReference type="EC" id="2.7.4.3" evidence="5 7"/>
<dbReference type="Proteomes" id="UP000753961">
    <property type="component" value="Unassembled WGS sequence"/>
</dbReference>
<evidence type="ECO:0000256" key="4">
    <source>
        <dbReference type="ARBA" id="ARBA00022777"/>
    </source>
</evidence>
<dbReference type="Gene3D" id="3.40.50.300">
    <property type="entry name" value="P-loop containing nucleotide triphosphate hydrolases"/>
    <property type="match status" value="1"/>
</dbReference>
<dbReference type="PROSITE" id="PS00113">
    <property type="entry name" value="ADENYLATE_KINASE"/>
    <property type="match status" value="1"/>
</dbReference>
<protein>
    <recommendedName>
        <fullName evidence="5 7">Adenylate kinase</fullName>
        <shortName evidence="5">AK</shortName>
        <ecNumber evidence="5 7">2.7.4.3</ecNumber>
    </recommendedName>
    <alternativeName>
        <fullName evidence="5">ATP-AMP transphosphorylase</fullName>
    </alternativeName>
    <alternativeName>
        <fullName evidence="5">ATP:AMP phosphotransferase</fullName>
    </alternativeName>
    <alternativeName>
        <fullName evidence="5">Adenylate monophosphate kinase</fullName>
    </alternativeName>
</protein>
<comment type="domain">
    <text evidence="5">Consists of three domains, a large central CORE domain and two small peripheral domains, NMPbind and LID, which undergo movements during catalysis. The LID domain closes over the site of phosphoryl transfer upon ATP binding. Assembling and dissambling the active center during each catalytic cycle provides an effective means to prevent ATP hydrolysis.</text>
</comment>
<dbReference type="GO" id="GO:0005737">
    <property type="term" value="C:cytoplasm"/>
    <property type="evidence" value="ECO:0007669"/>
    <property type="project" value="UniProtKB-SubCell"/>
</dbReference>
<dbReference type="NCBIfam" id="NF011100">
    <property type="entry name" value="PRK14527.1"/>
    <property type="match status" value="1"/>
</dbReference>
<feature type="binding site" evidence="5">
    <location>
        <begin position="11"/>
        <end position="16"/>
    </location>
    <ligand>
        <name>ATP</name>
        <dbReference type="ChEBI" id="CHEBI:30616"/>
    </ligand>
</feature>
<evidence type="ECO:0000256" key="2">
    <source>
        <dbReference type="ARBA" id="ARBA00022727"/>
    </source>
</evidence>
<comment type="pathway">
    <text evidence="5">Purine metabolism; AMP biosynthesis via salvage pathway; AMP from ADP: step 1/1.</text>
</comment>
<keyword evidence="9" id="KW-1185">Reference proteome</keyword>
<comment type="subunit">
    <text evidence="5 7">Monomer.</text>
</comment>
<feature type="binding site" evidence="5">
    <location>
        <position position="128"/>
    </location>
    <ligand>
        <name>ATP</name>
        <dbReference type="ChEBI" id="CHEBI:30616"/>
    </ligand>
</feature>
<dbReference type="GO" id="GO:0005524">
    <property type="term" value="F:ATP binding"/>
    <property type="evidence" value="ECO:0007669"/>
    <property type="project" value="UniProtKB-UniRule"/>
</dbReference>
<keyword evidence="4 5" id="KW-0418">Kinase</keyword>
<feature type="region of interest" description="NMP" evidence="5">
    <location>
        <begin position="31"/>
        <end position="60"/>
    </location>
</feature>
<dbReference type="PANTHER" id="PTHR23359">
    <property type="entry name" value="NUCLEOTIDE KINASE"/>
    <property type="match status" value="1"/>
</dbReference>
<dbReference type="RefSeq" id="WP_222579224.1">
    <property type="nucleotide sequence ID" value="NZ_JAHVHU010000006.1"/>
</dbReference>
<dbReference type="GO" id="GO:0004017">
    <property type="term" value="F:AMP kinase activity"/>
    <property type="evidence" value="ECO:0007669"/>
    <property type="project" value="UniProtKB-UniRule"/>
</dbReference>
<keyword evidence="1 5" id="KW-0808">Transferase</keyword>
<keyword evidence="5 7" id="KW-0067">ATP-binding</keyword>
<dbReference type="AlphaFoldDB" id="A0A953HST9"/>
<dbReference type="EMBL" id="JAHVHU010000006">
    <property type="protein sequence ID" value="MBY5957700.1"/>
    <property type="molecule type" value="Genomic_DNA"/>
</dbReference>
<organism evidence="8 9">
    <name type="scientific">Membranihabitans marinus</name>
    <dbReference type="NCBI Taxonomy" id="1227546"/>
    <lineage>
        <taxon>Bacteria</taxon>
        <taxon>Pseudomonadati</taxon>
        <taxon>Bacteroidota</taxon>
        <taxon>Saprospiria</taxon>
        <taxon>Saprospirales</taxon>
        <taxon>Saprospiraceae</taxon>
        <taxon>Membranihabitans</taxon>
    </lineage>
</organism>
<feature type="binding site" evidence="5">
    <location>
        <begin position="58"/>
        <end position="60"/>
    </location>
    <ligand>
        <name>AMP</name>
        <dbReference type="ChEBI" id="CHEBI:456215"/>
    </ligand>
</feature>
<proteinExistence type="inferred from homology"/>
<feature type="binding site" evidence="5">
    <location>
        <position position="93"/>
    </location>
    <ligand>
        <name>AMP</name>
        <dbReference type="ChEBI" id="CHEBI:456215"/>
    </ligand>
</feature>
<dbReference type="Pfam" id="PF00406">
    <property type="entry name" value="ADK"/>
    <property type="match status" value="1"/>
</dbReference>
<dbReference type="CDD" id="cd01428">
    <property type="entry name" value="ADK"/>
    <property type="match status" value="1"/>
</dbReference>
<comment type="caution">
    <text evidence="5">Lacks conserved residue(s) required for the propagation of feature annotation.</text>
</comment>
<feature type="binding site" evidence="5">
    <location>
        <position position="37"/>
    </location>
    <ligand>
        <name>AMP</name>
        <dbReference type="ChEBI" id="CHEBI:456215"/>
    </ligand>
</feature>
<dbReference type="InterPro" id="IPR027417">
    <property type="entry name" value="P-loop_NTPase"/>
</dbReference>
<keyword evidence="2 5" id="KW-0545">Nucleotide biosynthesis</keyword>
<dbReference type="GO" id="GO:0044209">
    <property type="term" value="P:AMP salvage"/>
    <property type="evidence" value="ECO:0007669"/>
    <property type="project" value="UniProtKB-UniRule"/>
</dbReference>
<accession>A0A953HST9</accession>
<dbReference type="NCBIfam" id="NF011105">
    <property type="entry name" value="PRK14532.1"/>
    <property type="match status" value="1"/>
</dbReference>
<comment type="similarity">
    <text evidence="5 6">Belongs to the adenylate kinase family.</text>
</comment>
<evidence type="ECO:0000256" key="1">
    <source>
        <dbReference type="ARBA" id="ARBA00022679"/>
    </source>
</evidence>
<feature type="binding site" evidence="5">
    <location>
        <position position="174"/>
    </location>
    <ligand>
        <name>ATP</name>
        <dbReference type="ChEBI" id="CHEBI:30616"/>
    </ligand>
</feature>
<comment type="function">
    <text evidence="5">Catalyzes the reversible transfer of the terminal phosphate group between ATP and AMP. Plays an important role in cellular energy homeostasis and in adenine nucleotide metabolism.</text>
</comment>
<dbReference type="NCBIfam" id="NF011104">
    <property type="entry name" value="PRK14531.1"/>
    <property type="match status" value="1"/>
</dbReference>
<keyword evidence="5" id="KW-0963">Cytoplasm</keyword>
<evidence type="ECO:0000313" key="8">
    <source>
        <dbReference type="EMBL" id="MBY5957700.1"/>
    </source>
</evidence>
<feature type="binding site" evidence="5">
    <location>
        <position position="32"/>
    </location>
    <ligand>
        <name>AMP</name>
        <dbReference type="ChEBI" id="CHEBI:456215"/>
    </ligand>
</feature>
<evidence type="ECO:0000256" key="3">
    <source>
        <dbReference type="ARBA" id="ARBA00022741"/>
    </source>
</evidence>
<keyword evidence="3 5" id="KW-0547">Nucleotide-binding</keyword>